<feature type="transmembrane region" description="Helical" evidence="6">
    <location>
        <begin position="149"/>
        <end position="170"/>
    </location>
</feature>
<comment type="subcellular location">
    <subcellularLocation>
        <location evidence="1 6">Cell membrane</location>
        <topology evidence="1 6">Multi-pass membrane protein</topology>
    </subcellularLocation>
</comment>
<dbReference type="GO" id="GO:0050909">
    <property type="term" value="P:sensory perception of taste"/>
    <property type="evidence" value="ECO:0007669"/>
    <property type="project" value="InterPro"/>
</dbReference>
<dbReference type="EnsemblMetazoa" id="AALB005374-RA">
    <property type="protein sequence ID" value="AALB005374-PA"/>
    <property type="gene ID" value="AALB005374"/>
</dbReference>
<accession>A0A182FFT2</accession>
<evidence type="ECO:0000256" key="3">
    <source>
        <dbReference type="ARBA" id="ARBA00022692"/>
    </source>
</evidence>
<evidence type="ECO:0000256" key="5">
    <source>
        <dbReference type="ARBA" id="ARBA00023136"/>
    </source>
</evidence>
<comment type="function">
    <text evidence="6">Gustatory receptor which mediates acceptance or avoidance behavior, depending on its substrates.</text>
</comment>
<evidence type="ECO:0000313" key="8">
    <source>
        <dbReference type="Proteomes" id="UP000069272"/>
    </source>
</evidence>
<evidence type="ECO:0000256" key="2">
    <source>
        <dbReference type="ARBA" id="ARBA00022475"/>
    </source>
</evidence>
<comment type="similarity">
    <text evidence="6">Belongs to the insect chemoreceptor superfamily. Gustatory receptor (GR) family.</text>
</comment>
<keyword evidence="5 6" id="KW-0472">Membrane</keyword>
<feature type="transmembrane region" description="Helical" evidence="6">
    <location>
        <begin position="285"/>
        <end position="305"/>
    </location>
</feature>
<keyword evidence="4 6" id="KW-1133">Transmembrane helix</keyword>
<feature type="transmembrane region" description="Helical" evidence="6">
    <location>
        <begin position="385"/>
        <end position="407"/>
    </location>
</feature>
<dbReference type="Proteomes" id="UP000069272">
    <property type="component" value="Chromosome 3L"/>
</dbReference>
<feature type="transmembrane region" description="Helical" evidence="6">
    <location>
        <begin position="89"/>
        <end position="108"/>
    </location>
</feature>
<sequence length="430" mass="48774">MASSPHSKEQLAAKLYASIQPFLFYSQLLCSVPYPVATLQSSCNQSFVFQSNFKQARCLLTASLLVCITICSMEGVIDMVSIPMPFFTVTLYINEMVLCAVVSLLTVARSYRKDVAYDRFLQRLLTVACALQEYEWEELLPYLSRRLRCICGLLATMFAGALACDFYHFGGIYSTLFTLAAYVMPNVLVALSLLQYAYGVLLIYKLLQRFNCRLAIRDMAPDSELVRWIEQHESYYLQLASCIEHISQSFGLLIVINTFASINVISLQLLEIYQYLQINDSKPIYIVYNLVWISMQCVLLVLPLYPNHLLKREQTHLGTLLFEVFSQGHEAHYELRITRYGMLTLLRKEVCVKACGIYTLDMSSLSTVNSSQPTEKPNGSICSMLFVYISFKIFAALLSFIIILIQFDKANINKHSGAVTALDSLYTSKS</sequence>
<keyword evidence="6" id="KW-0807">Transducer</keyword>
<dbReference type="VEuPathDB" id="VectorBase:AALB005374"/>
<reference evidence="7" key="2">
    <citation type="submission" date="2022-08" db="UniProtKB">
        <authorList>
            <consortium name="EnsemblMetazoa"/>
        </authorList>
    </citation>
    <scope>IDENTIFICATION</scope>
    <source>
        <strain evidence="7">STECLA/ALBI9_A</strain>
    </source>
</reference>
<evidence type="ECO:0000256" key="1">
    <source>
        <dbReference type="ARBA" id="ARBA00004651"/>
    </source>
</evidence>
<dbReference type="STRING" id="7167.A0A182FFT2"/>
<dbReference type="VEuPathDB" id="VectorBase:AALB20_033136"/>
<keyword evidence="6" id="KW-0675">Receptor</keyword>
<keyword evidence="2 6" id="KW-1003">Cell membrane</keyword>
<protein>
    <recommendedName>
        <fullName evidence="6">Gustatory receptor</fullName>
    </recommendedName>
</protein>
<dbReference type="GO" id="GO:0007165">
    <property type="term" value="P:signal transduction"/>
    <property type="evidence" value="ECO:0007669"/>
    <property type="project" value="UniProtKB-KW"/>
</dbReference>
<keyword evidence="8" id="KW-1185">Reference proteome</keyword>
<feature type="transmembrane region" description="Helical" evidence="6">
    <location>
        <begin position="58"/>
        <end position="77"/>
    </location>
</feature>
<feature type="transmembrane region" description="Helical" evidence="6">
    <location>
        <begin position="182"/>
        <end position="204"/>
    </location>
</feature>
<name>A0A182FFT2_ANOAL</name>
<feature type="transmembrane region" description="Helical" evidence="6">
    <location>
        <begin position="250"/>
        <end position="273"/>
    </location>
</feature>
<evidence type="ECO:0000256" key="6">
    <source>
        <dbReference type="RuleBase" id="RU363108"/>
    </source>
</evidence>
<organism evidence="7 8">
    <name type="scientific">Anopheles albimanus</name>
    <name type="common">New world malaria mosquito</name>
    <dbReference type="NCBI Taxonomy" id="7167"/>
    <lineage>
        <taxon>Eukaryota</taxon>
        <taxon>Metazoa</taxon>
        <taxon>Ecdysozoa</taxon>
        <taxon>Arthropoda</taxon>
        <taxon>Hexapoda</taxon>
        <taxon>Insecta</taxon>
        <taxon>Pterygota</taxon>
        <taxon>Neoptera</taxon>
        <taxon>Endopterygota</taxon>
        <taxon>Diptera</taxon>
        <taxon>Nematocera</taxon>
        <taxon>Culicoidea</taxon>
        <taxon>Culicidae</taxon>
        <taxon>Anophelinae</taxon>
        <taxon>Anopheles</taxon>
    </lineage>
</organism>
<keyword evidence="3 6" id="KW-0812">Transmembrane</keyword>
<reference evidence="7 8" key="1">
    <citation type="journal article" date="2017" name="G3 (Bethesda)">
        <title>The Physical Genome Mapping of Anopheles albimanus Corrected Scaffold Misassemblies and Identified Interarm Rearrangements in Genus Anopheles.</title>
        <authorList>
            <person name="Artemov G.N."/>
            <person name="Peery A.N."/>
            <person name="Jiang X."/>
            <person name="Tu Z."/>
            <person name="Stegniy V.N."/>
            <person name="Sharakhova M.V."/>
            <person name="Sharakhov I.V."/>
        </authorList>
    </citation>
    <scope>NUCLEOTIDE SEQUENCE [LARGE SCALE GENOMIC DNA]</scope>
    <source>
        <strain evidence="7 8">ALBI9_A</strain>
    </source>
</reference>
<proteinExistence type="inferred from homology"/>
<dbReference type="GO" id="GO:0005886">
    <property type="term" value="C:plasma membrane"/>
    <property type="evidence" value="ECO:0007669"/>
    <property type="project" value="UniProtKB-SubCell"/>
</dbReference>
<evidence type="ECO:0000313" key="7">
    <source>
        <dbReference type="EnsemblMetazoa" id="AALB005374-PA"/>
    </source>
</evidence>
<dbReference type="AlphaFoldDB" id="A0A182FFT2"/>
<dbReference type="Pfam" id="PF08395">
    <property type="entry name" value="7tm_7"/>
    <property type="match status" value="1"/>
</dbReference>
<evidence type="ECO:0000256" key="4">
    <source>
        <dbReference type="ARBA" id="ARBA00022989"/>
    </source>
</evidence>
<dbReference type="InterPro" id="IPR013604">
    <property type="entry name" value="7TM_chemorcpt"/>
</dbReference>